<feature type="transmembrane region" description="Helical" evidence="2">
    <location>
        <begin position="66"/>
        <end position="87"/>
    </location>
</feature>
<dbReference type="Proteomes" id="UP000770661">
    <property type="component" value="Unassembled WGS sequence"/>
</dbReference>
<keyword evidence="4" id="KW-1185">Reference proteome</keyword>
<feature type="transmembrane region" description="Helical" evidence="2">
    <location>
        <begin position="21"/>
        <end position="46"/>
    </location>
</feature>
<accession>A0A8J4YDG8</accession>
<name>A0A8J4YDG8_CHIOP</name>
<feature type="region of interest" description="Disordered" evidence="1">
    <location>
        <begin position="264"/>
        <end position="385"/>
    </location>
</feature>
<keyword evidence="2" id="KW-1133">Transmembrane helix</keyword>
<feature type="compositionally biased region" description="Basic and acidic residues" evidence="1">
    <location>
        <begin position="520"/>
        <end position="550"/>
    </location>
</feature>
<comment type="caution">
    <text evidence="3">The sequence shown here is derived from an EMBL/GenBank/DDBJ whole genome shotgun (WGS) entry which is preliminary data.</text>
</comment>
<sequence>MSSSLYHQHIDGTSHHKRVRPVVVGAPYLLCAFAVGVILMAVGTFITSHAYDDEKRDPVLLGVGPGLIGLGGLLLLCAVLMCVVACLRNRSLRNTFSDDFFTIGASTFYGDNELLSLDDENNLYYQSSSRRRRHSTSGGASDPNEGIIILANTLEEERHRQRKNSRKAPRNQSYESGSRAYYTGPQGLASERSTREDPDFLGREPIRRALPLPELPQDYGLSESDDSGYMPRDRSYSMSVRRPGSRLAPVEQRLRRNLTYTQASRARLQQQQRHHQRQQASQPMPGLETPPWPQRRRSSKRKKPQSAINEVQDVPTVHQLPRYDPNLLHALGLGPTRPRPDRGISEDGLLASGTQPATWWEDPDVTHGSLENPRRRPSVKMGLRGMRPKLAGAGAAYRYSSSIYASDMDLHRTDASVTSDASQARQDPYPLQSQGGSNHHLSQPESSLVNHSHESSPTPLPPYGYGDTSPQLDTRRENTPPSMPTQRQRRRPLSNISSASESCCSECCEGHQEGVSGEPGEPRQHNHRPDHAHQRDTDHDTDQRSRDNDA</sequence>
<evidence type="ECO:0000313" key="3">
    <source>
        <dbReference type="EMBL" id="KAG0722219.1"/>
    </source>
</evidence>
<organism evidence="3 4">
    <name type="scientific">Chionoecetes opilio</name>
    <name type="common">Atlantic snow crab</name>
    <name type="synonym">Cancer opilio</name>
    <dbReference type="NCBI Taxonomy" id="41210"/>
    <lineage>
        <taxon>Eukaryota</taxon>
        <taxon>Metazoa</taxon>
        <taxon>Ecdysozoa</taxon>
        <taxon>Arthropoda</taxon>
        <taxon>Crustacea</taxon>
        <taxon>Multicrustacea</taxon>
        <taxon>Malacostraca</taxon>
        <taxon>Eumalacostraca</taxon>
        <taxon>Eucarida</taxon>
        <taxon>Decapoda</taxon>
        <taxon>Pleocyemata</taxon>
        <taxon>Brachyura</taxon>
        <taxon>Eubrachyura</taxon>
        <taxon>Majoidea</taxon>
        <taxon>Majidae</taxon>
        <taxon>Chionoecetes</taxon>
    </lineage>
</organism>
<keyword evidence="2" id="KW-0812">Transmembrane</keyword>
<dbReference type="AlphaFoldDB" id="A0A8J4YDG8"/>
<feature type="compositionally biased region" description="Basic residues" evidence="1">
    <location>
        <begin position="160"/>
        <end position="169"/>
    </location>
</feature>
<feature type="region of interest" description="Disordered" evidence="1">
    <location>
        <begin position="414"/>
        <end position="550"/>
    </location>
</feature>
<feature type="compositionally biased region" description="Polar residues" evidence="1">
    <location>
        <begin position="415"/>
        <end position="450"/>
    </location>
</feature>
<feature type="compositionally biased region" description="Basic residues" evidence="1">
    <location>
        <begin position="294"/>
        <end position="304"/>
    </location>
</feature>
<evidence type="ECO:0000256" key="1">
    <source>
        <dbReference type="SAM" id="MobiDB-lite"/>
    </source>
</evidence>
<dbReference type="EMBL" id="JACEEZ010009866">
    <property type="protein sequence ID" value="KAG0722219.1"/>
    <property type="molecule type" value="Genomic_DNA"/>
</dbReference>
<feature type="region of interest" description="Disordered" evidence="1">
    <location>
        <begin position="127"/>
        <end position="146"/>
    </location>
</feature>
<protein>
    <submittedName>
        <fullName evidence="3">Uncharacterized protein</fullName>
    </submittedName>
</protein>
<proteinExistence type="predicted"/>
<gene>
    <name evidence="3" type="ORF">GWK47_044920</name>
</gene>
<reference evidence="3" key="1">
    <citation type="submission" date="2020-07" db="EMBL/GenBank/DDBJ databases">
        <title>The High-quality genome of the commercially important snow crab, Chionoecetes opilio.</title>
        <authorList>
            <person name="Jeong J.-H."/>
            <person name="Ryu S."/>
        </authorList>
    </citation>
    <scope>NUCLEOTIDE SEQUENCE</scope>
    <source>
        <strain evidence="3">MADBK_172401_WGS</strain>
        <tissue evidence="3">Digestive gland</tissue>
    </source>
</reference>
<feature type="compositionally biased region" description="Basic and acidic residues" evidence="1">
    <location>
        <begin position="192"/>
        <end position="207"/>
    </location>
</feature>
<evidence type="ECO:0000256" key="2">
    <source>
        <dbReference type="SAM" id="Phobius"/>
    </source>
</evidence>
<dbReference type="OrthoDB" id="6365973at2759"/>
<keyword evidence="2" id="KW-0472">Membrane</keyword>
<evidence type="ECO:0000313" key="4">
    <source>
        <dbReference type="Proteomes" id="UP000770661"/>
    </source>
</evidence>
<feature type="region of interest" description="Disordered" evidence="1">
    <location>
        <begin position="154"/>
        <end position="252"/>
    </location>
</feature>